<accession>A0A2T3G270</accession>
<feature type="transmembrane region" description="Helical" evidence="6">
    <location>
        <begin position="381"/>
        <end position="400"/>
    </location>
</feature>
<organism evidence="7 8">
    <name type="scientific">Faecalibacillus intestinalis</name>
    <dbReference type="NCBI Taxonomy" id="1982626"/>
    <lineage>
        <taxon>Bacteria</taxon>
        <taxon>Bacillati</taxon>
        <taxon>Bacillota</taxon>
        <taxon>Erysipelotrichia</taxon>
        <taxon>Erysipelotrichales</taxon>
        <taxon>Coprobacillaceae</taxon>
        <taxon>Faecalibacillus</taxon>
    </lineage>
</organism>
<feature type="transmembrane region" description="Helical" evidence="6">
    <location>
        <begin position="237"/>
        <end position="260"/>
    </location>
</feature>
<feature type="transmembrane region" description="Helical" evidence="6">
    <location>
        <begin position="36"/>
        <end position="59"/>
    </location>
</feature>
<evidence type="ECO:0000313" key="8">
    <source>
        <dbReference type="Proteomes" id="UP000240974"/>
    </source>
</evidence>
<name>A0A2T3G270_9FIRM</name>
<evidence type="ECO:0000256" key="3">
    <source>
        <dbReference type="ARBA" id="ARBA00022692"/>
    </source>
</evidence>
<protein>
    <recommendedName>
        <fullName evidence="9">Polysaccharide biosynthesis protein</fullName>
    </recommendedName>
</protein>
<feature type="transmembrane region" description="Helical" evidence="6">
    <location>
        <begin position="135"/>
        <end position="156"/>
    </location>
</feature>
<feature type="transmembrane region" description="Helical" evidence="6">
    <location>
        <begin position="320"/>
        <end position="346"/>
    </location>
</feature>
<dbReference type="PANTHER" id="PTHR30250">
    <property type="entry name" value="PST FAMILY PREDICTED COLANIC ACID TRANSPORTER"/>
    <property type="match status" value="1"/>
</dbReference>
<gene>
    <name evidence="7" type="ORF">C7U54_06950</name>
</gene>
<evidence type="ECO:0000256" key="1">
    <source>
        <dbReference type="ARBA" id="ARBA00004651"/>
    </source>
</evidence>
<reference evidence="7 8" key="1">
    <citation type="journal article" date="2019" name="Int. J. Syst. Evol. Microbiol.">
        <title>Faecalibacillus intestinalis gen. nov., sp. nov. and Faecalibacillus faecis sp. nov., isolated from human faeces.</title>
        <authorList>
            <person name="Seo B."/>
            <person name="Jeon K."/>
            <person name="Baek I."/>
            <person name="Lee Y.M."/>
            <person name="Baek K."/>
            <person name="Ko G."/>
        </authorList>
    </citation>
    <scope>NUCLEOTIDE SEQUENCE [LARGE SCALE GENOMIC DNA]</scope>
    <source>
        <strain evidence="7 8">SNUG30099</strain>
    </source>
</reference>
<comment type="caution">
    <text evidence="7">The sequence shown here is derived from an EMBL/GenBank/DDBJ whole genome shotgun (WGS) entry which is preliminary data.</text>
</comment>
<comment type="subcellular location">
    <subcellularLocation>
        <location evidence="1">Cell membrane</location>
        <topology evidence="1">Multi-pass membrane protein</topology>
    </subcellularLocation>
</comment>
<dbReference type="Proteomes" id="UP000240974">
    <property type="component" value="Unassembled WGS sequence"/>
</dbReference>
<keyword evidence="2" id="KW-1003">Cell membrane</keyword>
<dbReference type="PANTHER" id="PTHR30250:SF11">
    <property type="entry name" value="O-ANTIGEN TRANSPORTER-RELATED"/>
    <property type="match status" value="1"/>
</dbReference>
<dbReference type="RefSeq" id="WP_107029784.1">
    <property type="nucleotide sequence ID" value="NZ_JAQEBO010000010.1"/>
</dbReference>
<dbReference type="GO" id="GO:0005886">
    <property type="term" value="C:plasma membrane"/>
    <property type="evidence" value="ECO:0007669"/>
    <property type="project" value="UniProtKB-SubCell"/>
</dbReference>
<feature type="transmembrane region" description="Helical" evidence="6">
    <location>
        <begin position="281"/>
        <end position="314"/>
    </location>
</feature>
<dbReference type="EMBL" id="PYLQ01000007">
    <property type="protein sequence ID" value="PST41541.1"/>
    <property type="molecule type" value="Genomic_DNA"/>
</dbReference>
<keyword evidence="5 6" id="KW-0472">Membrane</keyword>
<dbReference type="InterPro" id="IPR050833">
    <property type="entry name" value="Poly_Biosynth_Transport"/>
</dbReference>
<keyword evidence="4 6" id="KW-1133">Transmembrane helix</keyword>
<sequence length="410" mass="46813">MEKNLKLNAIWNTLGITINSFNSLFFLIIINRVNGVEIAGIFSFAFSIACLLFIVGIYAGRTYQVSDINENLNNYEYLVHKYITCTMMFLIAIVFIIVQKYSLEKNVIIILLCLYKLFEAMSETFYGFLQKNDELYIVGKSLFFKSLVGIIIFFVIDFLTKDIIVSCVALNINSFLFVFLYDIKKSKKYLNKFQKIRWNKIFGLFKKGFSVFAFSFLAVYIVNVPKYVIDILLDNRFQTIFSIIVMPGTVMSLCGQYIMAPLLTNVVECYNQKKYKEFKNIIFKILGILVVLGIIVELGAATVGIPILGIVYAIDLNAYVLDLIIIIFGAILYAIAGVFSTALITMRRNGMQLIIYLIDAIFSVIISYLFISTFGIHGATIGYTSTMVLHVILYTIYFLYEYSKLVKSED</sequence>
<evidence type="ECO:0008006" key="9">
    <source>
        <dbReference type="Google" id="ProtNLM"/>
    </source>
</evidence>
<feature type="transmembrane region" description="Helical" evidence="6">
    <location>
        <begin position="162"/>
        <end position="183"/>
    </location>
</feature>
<keyword evidence="3 6" id="KW-0812">Transmembrane</keyword>
<feature type="transmembrane region" description="Helical" evidence="6">
    <location>
        <begin position="107"/>
        <end position="128"/>
    </location>
</feature>
<dbReference type="AlphaFoldDB" id="A0A2T3G270"/>
<evidence type="ECO:0000256" key="4">
    <source>
        <dbReference type="ARBA" id="ARBA00022989"/>
    </source>
</evidence>
<feature type="transmembrane region" description="Helical" evidence="6">
    <location>
        <begin position="204"/>
        <end position="222"/>
    </location>
</feature>
<evidence type="ECO:0000256" key="6">
    <source>
        <dbReference type="SAM" id="Phobius"/>
    </source>
</evidence>
<proteinExistence type="predicted"/>
<keyword evidence="8" id="KW-1185">Reference proteome</keyword>
<feature type="transmembrane region" description="Helical" evidence="6">
    <location>
        <begin position="353"/>
        <end position="375"/>
    </location>
</feature>
<evidence type="ECO:0000313" key="7">
    <source>
        <dbReference type="EMBL" id="PST41541.1"/>
    </source>
</evidence>
<feature type="transmembrane region" description="Helical" evidence="6">
    <location>
        <begin position="79"/>
        <end position="101"/>
    </location>
</feature>
<feature type="transmembrane region" description="Helical" evidence="6">
    <location>
        <begin position="9"/>
        <end position="30"/>
    </location>
</feature>
<evidence type="ECO:0000256" key="2">
    <source>
        <dbReference type="ARBA" id="ARBA00022475"/>
    </source>
</evidence>
<evidence type="ECO:0000256" key="5">
    <source>
        <dbReference type="ARBA" id="ARBA00023136"/>
    </source>
</evidence>